<accession>A0ACC7NXX7</accession>
<reference evidence="1" key="1">
    <citation type="submission" date="2024-12" db="EMBL/GenBank/DDBJ databases">
        <authorList>
            <person name="Wu N."/>
        </authorList>
    </citation>
    <scope>NUCLEOTIDE SEQUENCE</scope>
    <source>
        <strain evidence="1">P15</strain>
    </source>
</reference>
<sequence length="323" mass="35736">MKHRLLELFKNAGGAYLSGGDISKALEVSRTAIWKHIQALKEDGYTFEAIPRRGYRLLSQPDKLSPADILPYLRTRVLGQNIHCFDEVDSTQNVAQRLIRDGAPEGTLVLAERQTAGRGRLGRHWHSPKGKGIYMSLVVKPEIPLHLTPHLTLLAAVALNRAIRKVVPEVHPAIKWPNDLLINGKKISGILLESSAENEQLQYIVTGVGISCNLEQSDYPEELNPKATSLMIESGKRIDRARLIAEFLGQLEELYALYYAQGFSPIRTLWEASAATLGQTVRSSDANGNFEGTAVGLNEWGGLILRMADGTERTIYSADTRNS</sequence>
<proteinExistence type="predicted"/>
<dbReference type="Proteomes" id="UP001631969">
    <property type="component" value="Unassembled WGS sequence"/>
</dbReference>
<keyword evidence="2" id="KW-1185">Reference proteome</keyword>
<dbReference type="EMBL" id="JBJURJ010000001">
    <property type="protein sequence ID" value="MFM9326922.1"/>
    <property type="molecule type" value="Genomic_DNA"/>
</dbReference>
<evidence type="ECO:0000313" key="1">
    <source>
        <dbReference type="EMBL" id="MFM9326922.1"/>
    </source>
</evidence>
<organism evidence="1 2">
    <name type="scientific">Paenibacillus mesotrionivorans</name>
    <dbReference type="NCBI Taxonomy" id="3160968"/>
    <lineage>
        <taxon>Bacteria</taxon>
        <taxon>Bacillati</taxon>
        <taxon>Bacillota</taxon>
        <taxon>Bacilli</taxon>
        <taxon>Bacillales</taxon>
        <taxon>Paenibacillaceae</taxon>
        <taxon>Paenibacillus</taxon>
    </lineage>
</organism>
<keyword evidence="1" id="KW-0436">Ligase</keyword>
<evidence type="ECO:0000313" key="2">
    <source>
        <dbReference type="Proteomes" id="UP001631969"/>
    </source>
</evidence>
<comment type="caution">
    <text evidence="1">The sequence shown here is derived from an EMBL/GenBank/DDBJ whole genome shotgun (WGS) entry which is preliminary data.</text>
</comment>
<dbReference type="EC" id="6.3.4.15" evidence="1"/>
<gene>
    <name evidence="1" type="ORF">ACI1P1_01285</name>
</gene>
<name>A0ACC7NXX7_9BACL</name>
<protein>
    <submittedName>
        <fullName evidence="1">Biotin--[acetyl-CoA-carboxylase] ligase</fullName>
        <ecNumber evidence="1">6.3.4.15</ecNumber>
    </submittedName>
</protein>